<dbReference type="InterPro" id="IPR013762">
    <property type="entry name" value="Integrase-like_cat_sf"/>
</dbReference>
<evidence type="ECO:0000256" key="4">
    <source>
        <dbReference type="ARBA" id="ARBA00023172"/>
    </source>
</evidence>
<dbReference type="Gene3D" id="1.10.443.10">
    <property type="entry name" value="Intergrase catalytic core"/>
    <property type="match status" value="1"/>
</dbReference>
<dbReference type="GO" id="GO:0003677">
    <property type="term" value="F:DNA binding"/>
    <property type="evidence" value="ECO:0007669"/>
    <property type="project" value="UniProtKB-KW"/>
</dbReference>
<evidence type="ECO:0000256" key="1">
    <source>
        <dbReference type="ARBA" id="ARBA00008857"/>
    </source>
</evidence>
<protein>
    <submittedName>
        <fullName evidence="6">Site-specific recombinase XerD</fullName>
    </submittedName>
</protein>
<dbReference type="Proteomes" id="UP000242498">
    <property type="component" value="Chromosome I"/>
</dbReference>
<name>A0A285BYU0_9PROT</name>
<evidence type="ECO:0000313" key="7">
    <source>
        <dbReference type="Proteomes" id="UP000242498"/>
    </source>
</evidence>
<evidence type="ECO:0000256" key="3">
    <source>
        <dbReference type="ARBA" id="ARBA00023125"/>
    </source>
</evidence>
<dbReference type="CDD" id="cd00796">
    <property type="entry name" value="INT_Rci_Hp1_C"/>
    <property type="match status" value="1"/>
</dbReference>
<evidence type="ECO:0000313" key="6">
    <source>
        <dbReference type="EMBL" id="SNX60379.1"/>
    </source>
</evidence>
<dbReference type="PANTHER" id="PTHR30349:SF64">
    <property type="entry name" value="PROPHAGE INTEGRASE INTD-RELATED"/>
    <property type="match status" value="1"/>
</dbReference>
<keyword evidence="2" id="KW-0229">DNA integration</keyword>
<keyword evidence="4" id="KW-0233">DNA recombination</keyword>
<dbReference type="InterPro" id="IPR011010">
    <property type="entry name" value="DNA_brk_join_enz"/>
</dbReference>
<reference evidence="6 7" key="1">
    <citation type="submission" date="2017-08" db="EMBL/GenBank/DDBJ databases">
        <authorList>
            <person name="de Groot N.N."/>
        </authorList>
    </citation>
    <scope>NUCLEOTIDE SEQUENCE [LARGE SCALE GENOMIC DNA]</scope>
    <source>
        <strain evidence="6 7">Nm15</strain>
    </source>
</reference>
<dbReference type="EMBL" id="LT907782">
    <property type="protein sequence ID" value="SNX60379.1"/>
    <property type="molecule type" value="Genomic_DNA"/>
</dbReference>
<dbReference type="SUPFAM" id="SSF56349">
    <property type="entry name" value="DNA breaking-rejoining enzymes"/>
    <property type="match status" value="1"/>
</dbReference>
<dbReference type="PANTHER" id="PTHR30349">
    <property type="entry name" value="PHAGE INTEGRASE-RELATED"/>
    <property type="match status" value="1"/>
</dbReference>
<sequence length="357" mass="40549">MANIEKRISNEGKISYRVKIRLKGFPSQSATFERLTDAKKWAQQTESAIREGRHFKTTEAKCHTLAKMIDRYCRDVLPAKKSAKDQAQQLSWWKSEIGSYSLADVTPSLIGECRDKLGREITVRNKLRSPASVVRYMAALSHALTIAVKEWGWLEDSPMRKVTKPKESRGRVRFLSDDERMRLLKTCKESSNPYLYTVVVLALSTGMRQGEIMGLSWNVVDLDQGRAILHETKNGERRAVAITGHALELLKELYKNRIIDSDLLFPPKQITPQKPQKAMDLRTPWETAVKKAELKDFHFHDLRHSAASYLAMNGASLAEIAEVLGHKTLQMVKRYAHMSEGHTARVVASMNSKIFGI</sequence>
<feature type="domain" description="Tyr recombinase" evidence="5">
    <location>
        <begin position="170"/>
        <end position="348"/>
    </location>
</feature>
<dbReference type="GO" id="GO:0015074">
    <property type="term" value="P:DNA integration"/>
    <property type="evidence" value="ECO:0007669"/>
    <property type="project" value="UniProtKB-KW"/>
</dbReference>
<dbReference type="AlphaFoldDB" id="A0A285BYU0"/>
<dbReference type="InterPro" id="IPR050090">
    <property type="entry name" value="Tyrosine_recombinase_XerCD"/>
</dbReference>
<comment type="similarity">
    <text evidence="1">Belongs to the 'phage' integrase family.</text>
</comment>
<dbReference type="Pfam" id="PF00589">
    <property type="entry name" value="Phage_integrase"/>
    <property type="match status" value="1"/>
</dbReference>
<dbReference type="Gene3D" id="1.10.150.130">
    <property type="match status" value="1"/>
</dbReference>
<dbReference type="GO" id="GO:0006310">
    <property type="term" value="P:DNA recombination"/>
    <property type="evidence" value="ECO:0007669"/>
    <property type="project" value="UniProtKB-KW"/>
</dbReference>
<keyword evidence="3" id="KW-0238">DNA-binding</keyword>
<dbReference type="InterPro" id="IPR010998">
    <property type="entry name" value="Integrase_recombinase_N"/>
</dbReference>
<accession>A0A285BYU0</accession>
<dbReference type="RefSeq" id="WP_096292974.1">
    <property type="nucleotide sequence ID" value="NZ_LT907782.1"/>
</dbReference>
<evidence type="ECO:0000256" key="2">
    <source>
        <dbReference type="ARBA" id="ARBA00022908"/>
    </source>
</evidence>
<dbReference type="InterPro" id="IPR002104">
    <property type="entry name" value="Integrase_catalytic"/>
</dbReference>
<proteinExistence type="inferred from homology"/>
<evidence type="ECO:0000259" key="5">
    <source>
        <dbReference type="PROSITE" id="PS51898"/>
    </source>
</evidence>
<organism evidence="6 7">
    <name type="scientific">Nitrosomonas ureae</name>
    <dbReference type="NCBI Taxonomy" id="44577"/>
    <lineage>
        <taxon>Bacteria</taxon>
        <taxon>Pseudomonadati</taxon>
        <taxon>Pseudomonadota</taxon>
        <taxon>Betaproteobacteria</taxon>
        <taxon>Nitrosomonadales</taxon>
        <taxon>Nitrosomonadaceae</taxon>
        <taxon>Nitrosomonas</taxon>
    </lineage>
</organism>
<gene>
    <name evidence="6" type="ORF">SAMN06296273_1841</name>
</gene>
<dbReference type="PROSITE" id="PS51898">
    <property type="entry name" value="TYR_RECOMBINASE"/>
    <property type="match status" value="1"/>
</dbReference>